<keyword evidence="1" id="KW-0143">Chaperone</keyword>
<evidence type="ECO:0000256" key="1">
    <source>
        <dbReference type="ARBA" id="ARBA00023186"/>
    </source>
</evidence>
<dbReference type="PANTHER" id="PTHR44145:SF3">
    <property type="entry name" value="DNAJ HOMOLOG SUBFAMILY A MEMBER 3, MITOCHONDRIAL"/>
    <property type="match status" value="1"/>
</dbReference>
<dbReference type="Pfam" id="PF00226">
    <property type="entry name" value="DnaJ"/>
    <property type="match status" value="1"/>
</dbReference>
<evidence type="ECO:0000259" key="2">
    <source>
        <dbReference type="PROSITE" id="PS50076"/>
    </source>
</evidence>
<dbReference type="OrthoDB" id="9786294at2"/>
<dbReference type="SMART" id="SM00271">
    <property type="entry name" value="DnaJ"/>
    <property type="match status" value="1"/>
</dbReference>
<feature type="domain" description="J" evidence="2">
    <location>
        <begin position="135"/>
        <end position="192"/>
    </location>
</feature>
<dbReference type="InterPro" id="IPR036869">
    <property type="entry name" value="J_dom_sf"/>
</dbReference>
<keyword evidence="4" id="KW-1185">Reference proteome</keyword>
<accession>A0A437QPQ7</accession>
<dbReference type="PRINTS" id="PR00625">
    <property type="entry name" value="JDOMAIN"/>
</dbReference>
<dbReference type="CDD" id="cd06257">
    <property type="entry name" value="DnaJ"/>
    <property type="match status" value="1"/>
</dbReference>
<reference evidence="4" key="1">
    <citation type="submission" date="2019-01" db="EMBL/GenBank/DDBJ databases">
        <title>Gri0909 isolated from a small marine red alga.</title>
        <authorList>
            <person name="Kim J."/>
            <person name="Jeong S.E."/>
            <person name="Jeon C.O."/>
        </authorList>
    </citation>
    <scope>NUCLEOTIDE SEQUENCE [LARGE SCALE GENOMIC DNA]</scope>
    <source>
        <strain evidence="4">Gri0909</strain>
    </source>
</reference>
<dbReference type="InterPro" id="IPR001623">
    <property type="entry name" value="DnaJ_domain"/>
</dbReference>
<gene>
    <name evidence="3" type="ORF">EOI86_15125</name>
</gene>
<dbReference type="PANTHER" id="PTHR44145">
    <property type="entry name" value="DNAJ HOMOLOG SUBFAMILY A MEMBER 3, MITOCHONDRIAL"/>
    <property type="match status" value="1"/>
</dbReference>
<dbReference type="InterPro" id="IPR051938">
    <property type="entry name" value="Apopto_cytoskel_mod"/>
</dbReference>
<protein>
    <submittedName>
        <fullName evidence="3">Molecular chaperone DnaJ</fullName>
    </submittedName>
</protein>
<dbReference type="PROSITE" id="PS50076">
    <property type="entry name" value="DNAJ_2"/>
    <property type="match status" value="1"/>
</dbReference>
<proteinExistence type="predicted"/>
<evidence type="ECO:0000313" key="4">
    <source>
        <dbReference type="Proteomes" id="UP000287447"/>
    </source>
</evidence>
<dbReference type="AlphaFoldDB" id="A0A437QPQ7"/>
<dbReference type="Proteomes" id="UP000287447">
    <property type="component" value="Unassembled WGS sequence"/>
</dbReference>
<organism evidence="3 4">
    <name type="scientific">Hwanghaeella grinnelliae</name>
    <dbReference type="NCBI Taxonomy" id="2500179"/>
    <lineage>
        <taxon>Bacteria</taxon>
        <taxon>Pseudomonadati</taxon>
        <taxon>Pseudomonadota</taxon>
        <taxon>Alphaproteobacteria</taxon>
        <taxon>Rhodospirillales</taxon>
        <taxon>Rhodospirillaceae</taxon>
        <taxon>Hwanghaeella</taxon>
    </lineage>
</organism>
<comment type="caution">
    <text evidence="3">The sequence shown here is derived from an EMBL/GenBank/DDBJ whole genome shotgun (WGS) entry which is preliminary data.</text>
</comment>
<name>A0A437QPQ7_9PROT</name>
<dbReference type="Gene3D" id="1.10.287.110">
    <property type="entry name" value="DnaJ domain"/>
    <property type="match status" value="1"/>
</dbReference>
<sequence length="195" mass="21912">MRETADHMRKETADTGAGIRVCDHPDCALGGEHRAPKSPQSLRDYYWFCLNHVREYNAAWNFCAGMSQDEVDSAIRNDVVWDRPTWPLGMMGARDLNASRGFDDPLGVFSAGAEAAERYRREQAQKQAMRGPDGKHYRLLQLKPPVSLTALKARYKELAKRLHPDLNGGDKDAEERLKEINAAYAALKKVAIPNS</sequence>
<dbReference type="EMBL" id="SADE01000002">
    <property type="protein sequence ID" value="RVU36521.1"/>
    <property type="molecule type" value="Genomic_DNA"/>
</dbReference>
<evidence type="ECO:0000313" key="3">
    <source>
        <dbReference type="EMBL" id="RVU36521.1"/>
    </source>
</evidence>
<dbReference type="SUPFAM" id="SSF46565">
    <property type="entry name" value="Chaperone J-domain"/>
    <property type="match status" value="1"/>
</dbReference>